<evidence type="ECO:0000313" key="1">
    <source>
        <dbReference type="EMBL" id="KAF5097878.1"/>
    </source>
</evidence>
<comment type="caution">
    <text evidence="1">The sequence shown here is derived from an EMBL/GenBank/DDBJ whole genome shotgun (WGS) entry which is preliminary data.</text>
</comment>
<gene>
    <name evidence="1" type="ORF">D0Z00_002251</name>
</gene>
<name>A0ACB6V4R6_9ASCO</name>
<dbReference type="Proteomes" id="UP000744676">
    <property type="component" value="Unassembled WGS sequence"/>
</dbReference>
<protein>
    <submittedName>
        <fullName evidence="1">Uncharacterized protein</fullName>
    </submittedName>
</protein>
<dbReference type="EMBL" id="QVQA01000057">
    <property type="protein sequence ID" value="KAF5097878.1"/>
    <property type="molecule type" value="Genomic_DNA"/>
</dbReference>
<sequence>MSDDVFLNVWDSPWEQVPANNHVDKTATTPKTSSIGADDAHNTGHDDDEITISSLEDVSMKITQVDDAFPVTLKDDSFTETEAEADSVLETANIKPELEKDLDLKKDEEKEVEQEQSQKQVAKESDQASSIHSTDDDQSDNVDQPQKEDEPDASVVDNQTTDISNPAIANTPAMAPDTNDDDEEEANYDKDADNDATNDATNDADNDTAKTKDSVSVKDNVADLDADSDADNDDFGDFETESEPLPPKPKGPEYKVPVKTLLASIITDPIATDTINPKLAMNPGSSSPVVAAAAASPFSTTTTTTNTGKSQFMEPLTPLTPILPSAATMAGGFKSTPPLHATPFPLKPTIAVYDSPTISFASFGGNSGSCMEAAAAVVDDDDDDEEEDDWGDFVSESSPTPEPAAAGLANGRITPTPHAPVLPTSATFLPARTTPPPPLPPVKLSLGPLQPTMQSKTTQDNEKVNEIVATLPNLSFMLDGE</sequence>
<keyword evidence="2" id="KW-1185">Reference proteome</keyword>
<organism evidence="1 2">
    <name type="scientific">Geotrichum galactomycetum</name>
    <dbReference type="NCBI Taxonomy" id="27317"/>
    <lineage>
        <taxon>Eukaryota</taxon>
        <taxon>Fungi</taxon>
        <taxon>Dikarya</taxon>
        <taxon>Ascomycota</taxon>
        <taxon>Saccharomycotina</taxon>
        <taxon>Dipodascomycetes</taxon>
        <taxon>Dipodascales</taxon>
        <taxon>Dipodascaceae</taxon>
        <taxon>Geotrichum</taxon>
    </lineage>
</organism>
<evidence type="ECO:0000313" key="2">
    <source>
        <dbReference type="Proteomes" id="UP000744676"/>
    </source>
</evidence>
<reference evidence="1 2" key="1">
    <citation type="journal article" date="2020" name="Front. Microbiol.">
        <title>Phenotypic and Genetic Characterization of the Cheese Ripening Yeast Geotrichum candidum.</title>
        <authorList>
            <person name="Perkins V."/>
            <person name="Vignola S."/>
            <person name="Lessard M.H."/>
            <person name="Plante P.L."/>
            <person name="Corbeil J."/>
            <person name="Dugat-Bony E."/>
            <person name="Frenette M."/>
            <person name="Labrie S."/>
        </authorList>
    </citation>
    <scope>NUCLEOTIDE SEQUENCE [LARGE SCALE GENOMIC DNA]</scope>
    <source>
        <strain evidence="1 2">LMA-1147</strain>
    </source>
</reference>
<proteinExistence type="predicted"/>
<accession>A0ACB6V4R6</accession>